<dbReference type="InterPro" id="IPR007691">
    <property type="entry name" value="LpxD"/>
</dbReference>
<dbReference type="Pfam" id="PF04613">
    <property type="entry name" value="LpxD"/>
    <property type="match status" value="1"/>
</dbReference>
<evidence type="ECO:0000256" key="2">
    <source>
        <dbReference type="ARBA" id="ARBA00022556"/>
    </source>
</evidence>
<dbReference type="Gene3D" id="3.40.1390.10">
    <property type="entry name" value="MurE/MurF, N-terminal domain"/>
    <property type="match status" value="1"/>
</dbReference>
<dbReference type="AlphaFoldDB" id="A0A3B0VKF1"/>
<protein>
    <submittedName>
        <fullName evidence="8">UDP-3-O-[3-hydroxymyristoyl] glucosamine N-acyltransferase</fullName>
        <ecNumber evidence="8">2.3.1.191</ecNumber>
    </submittedName>
</protein>
<keyword evidence="1" id="KW-0444">Lipid biosynthesis</keyword>
<dbReference type="HAMAP" id="MF_00523">
    <property type="entry name" value="LpxD"/>
    <property type="match status" value="1"/>
</dbReference>
<feature type="domain" description="UDP-3-O-[3-hydroxymyristoyl] glucosamine N-acyltransferase non-repeat region" evidence="7">
    <location>
        <begin position="22"/>
        <end position="87"/>
    </location>
</feature>
<dbReference type="PANTHER" id="PTHR43378">
    <property type="entry name" value="UDP-3-O-ACYLGLUCOSAMINE N-ACYLTRANSFERASE"/>
    <property type="match status" value="1"/>
</dbReference>
<dbReference type="InterPro" id="IPR011004">
    <property type="entry name" value="Trimer_LpxA-like_sf"/>
</dbReference>
<evidence type="ECO:0000313" key="8">
    <source>
        <dbReference type="EMBL" id="VAW38827.1"/>
    </source>
</evidence>
<evidence type="ECO:0000259" key="7">
    <source>
        <dbReference type="Pfam" id="PF04613"/>
    </source>
</evidence>
<keyword evidence="6 8" id="KW-0012">Acyltransferase</keyword>
<sequence>MKISLADLARQFDLEQIGDANYEIDGITTLTKAQANHLSFLANSKYSSQLSTTQAGIVIVGKCDVDKYAGNKLIAHDPYVAFAKIASLFQNQHQSFTGIHTTAVIAKSASIGKDVTIGPYTIIGEKTVIKAGTTLEARVTIGNNCTVGNNCTIKPNVVIAYDSTIGDRVILHPGVIIGADGFGLARDAHGWIKVPQLGAVRLGNDCEIGANTTIDRGTLEDTVLDDDVRLDNQIQIAHNVYIGKHTVMAGCSAVAGSTRIGANCRIGGGVGIVGHLEICDDVTLQSMALVTHSIKKPGSYSSVAPIQKTKEWQKSAVRIKQLDKIAKRLIQLEKRVEHD</sequence>
<dbReference type="NCBIfam" id="TIGR01853">
    <property type="entry name" value="lipid_A_lpxD"/>
    <property type="match status" value="1"/>
</dbReference>
<gene>
    <name evidence="8" type="ORF">MNBD_GAMMA01-986</name>
</gene>
<dbReference type="GO" id="GO:0016410">
    <property type="term" value="F:N-acyltransferase activity"/>
    <property type="evidence" value="ECO:0007669"/>
    <property type="project" value="InterPro"/>
</dbReference>
<dbReference type="GO" id="GO:0016020">
    <property type="term" value="C:membrane"/>
    <property type="evidence" value="ECO:0007669"/>
    <property type="project" value="GOC"/>
</dbReference>
<dbReference type="GO" id="GO:0009245">
    <property type="term" value="P:lipid A biosynthetic process"/>
    <property type="evidence" value="ECO:0007669"/>
    <property type="project" value="UniProtKB-KW"/>
</dbReference>
<dbReference type="Gene3D" id="1.20.5.170">
    <property type="match status" value="1"/>
</dbReference>
<keyword evidence="2" id="KW-0441">Lipid A biosynthesis</keyword>
<accession>A0A3B0VKF1</accession>
<dbReference type="Gene3D" id="2.160.10.10">
    <property type="entry name" value="Hexapeptide repeat proteins"/>
    <property type="match status" value="1"/>
</dbReference>
<dbReference type="NCBIfam" id="NF002060">
    <property type="entry name" value="PRK00892.1"/>
    <property type="match status" value="1"/>
</dbReference>
<evidence type="ECO:0000256" key="3">
    <source>
        <dbReference type="ARBA" id="ARBA00022679"/>
    </source>
</evidence>
<dbReference type="Pfam" id="PF14602">
    <property type="entry name" value="Hexapep_2"/>
    <property type="match status" value="1"/>
</dbReference>
<dbReference type="CDD" id="cd03352">
    <property type="entry name" value="LbH_LpxD"/>
    <property type="match status" value="1"/>
</dbReference>
<name>A0A3B0VKF1_9ZZZZ</name>
<keyword evidence="4" id="KW-0677">Repeat</keyword>
<dbReference type="EMBL" id="UOEW01000213">
    <property type="protein sequence ID" value="VAW38827.1"/>
    <property type="molecule type" value="Genomic_DNA"/>
</dbReference>
<dbReference type="InterPro" id="IPR001451">
    <property type="entry name" value="Hexapep"/>
</dbReference>
<evidence type="ECO:0000256" key="1">
    <source>
        <dbReference type="ARBA" id="ARBA00022516"/>
    </source>
</evidence>
<dbReference type="InterPro" id="IPR020573">
    <property type="entry name" value="UDP_GlcNAc_AcTrfase_non-rep"/>
</dbReference>
<dbReference type="GO" id="GO:0103118">
    <property type="term" value="F:UDP-3-O-[(3R)-3-hydroxyacyl]-glucosamine N-acyltransferase activity"/>
    <property type="evidence" value="ECO:0007669"/>
    <property type="project" value="UniProtKB-EC"/>
</dbReference>
<reference evidence="8" key="1">
    <citation type="submission" date="2018-06" db="EMBL/GenBank/DDBJ databases">
        <authorList>
            <person name="Zhirakovskaya E."/>
        </authorList>
    </citation>
    <scope>NUCLEOTIDE SEQUENCE</scope>
</reference>
<evidence type="ECO:0000256" key="4">
    <source>
        <dbReference type="ARBA" id="ARBA00022737"/>
    </source>
</evidence>
<keyword evidence="3 8" id="KW-0808">Transferase</keyword>
<dbReference type="Pfam" id="PF00132">
    <property type="entry name" value="Hexapep"/>
    <property type="match status" value="1"/>
</dbReference>
<proteinExistence type="inferred from homology"/>
<evidence type="ECO:0000256" key="5">
    <source>
        <dbReference type="ARBA" id="ARBA00023098"/>
    </source>
</evidence>
<dbReference type="SUPFAM" id="SSF51161">
    <property type="entry name" value="Trimeric LpxA-like enzymes"/>
    <property type="match status" value="1"/>
</dbReference>
<evidence type="ECO:0000256" key="6">
    <source>
        <dbReference type="ARBA" id="ARBA00023315"/>
    </source>
</evidence>
<organism evidence="8">
    <name type="scientific">hydrothermal vent metagenome</name>
    <dbReference type="NCBI Taxonomy" id="652676"/>
    <lineage>
        <taxon>unclassified sequences</taxon>
        <taxon>metagenomes</taxon>
        <taxon>ecological metagenomes</taxon>
    </lineage>
</organism>
<keyword evidence="5" id="KW-0443">Lipid metabolism</keyword>
<dbReference type="PANTHER" id="PTHR43378:SF2">
    <property type="entry name" value="UDP-3-O-ACYLGLUCOSAMINE N-ACYLTRANSFERASE 1, MITOCHONDRIAL-RELATED"/>
    <property type="match status" value="1"/>
</dbReference>
<dbReference type="EC" id="2.3.1.191" evidence="8"/>